<dbReference type="Proteomes" id="UP000681075">
    <property type="component" value="Unassembled WGS sequence"/>
</dbReference>
<evidence type="ECO:0000313" key="9">
    <source>
        <dbReference type="EMBL" id="GIL39508.1"/>
    </source>
</evidence>
<dbReference type="PANTHER" id="PTHR30472">
    <property type="entry name" value="FERRIC ENTEROBACTIN TRANSPORT SYSTEM PERMEASE PROTEIN"/>
    <property type="match status" value="1"/>
</dbReference>
<evidence type="ECO:0000256" key="2">
    <source>
        <dbReference type="ARBA" id="ARBA00007935"/>
    </source>
</evidence>
<dbReference type="GO" id="GO:0005886">
    <property type="term" value="C:plasma membrane"/>
    <property type="evidence" value="ECO:0007669"/>
    <property type="project" value="UniProtKB-SubCell"/>
</dbReference>
<dbReference type="Pfam" id="PF01032">
    <property type="entry name" value="FecCD"/>
    <property type="match status" value="1"/>
</dbReference>
<accession>A0A8S8X7C9</accession>
<evidence type="ECO:0000256" key="6">
    <source>
        <dbReference type="ARBA" id="ARBA00022989"/>
    </source>
</evidence>
<evidence type="ECO:0000256" key="8">
    <source>
        <dbReference type="SAM" id="Phobius"/>
    </source>
</evidence>
<evidence type="ECO:0000256" key="3">
    <source>
        <dbReference type="ARBA" id="ARBA00022448"/>
    </source>
</evidence>
<evidence type="ECO:0000313" key="10">
    <source>
        <dbReference type="Proteomes" id="UP000681075"/>
    </source>
</evidence>
<evidence type="ECO:0000256" key="4">
    <source>
        <dbReference type="ARBA" id="ARBA00022475"/>
    </source>
</evidence>
<gene>
    <name evidence="9" type="ORF">TMPK1_17450</name>
</gene>
<evidence type="ECO:0000256" key="7">
    <source>
        <dbReference type="ARBA" id="ARBA00023136"/>
    </source>
</evidence>
<dbReference type="GO" id="GO:0033214">
    <property type="term" value="P:siderophore-iron import into cell"/>
    <property type="evidence" value="ECO:0007669"/>
    <property type="project" value="TreeGrafter"/>
</dbReference>
<proteinExistence type="inferred from homology"/>
<feature type="transmembrane region" description="Helical" evidence="8">
    <location>
        <begin position="78"/>
        <end position="98"/>
    </location>
</feature>
<feature type="transmembrane region" description="Helical" evidence="8">
    <location>
        <begin position="104"/>
        <end position="124"/>
    </location>
</feature>
<dbReference type="AlphaFoldDB" id="A0A8S8X7C9"/>
<keyword evidence="5 8" id="KW-0812">Transmembrane</keyword>
<organism evidence="9 10">
    <name type="scientific">Roseiterribacter gracilis</name>
    <dbReference type="NCBI Taxonomy" id="2812848"/>
    <lineage>
        <taxon>Bacteria</taxon>
        <taxon>Pseudomonadati</taxon>
        <taxon>Pseudomonadota</taxon>
        <taxon>Alphaproteobacteria</taxon>
        <taxon>Rhodospirillales</taxon>
        <taxon>Roseiterribacteraceae</taxon>
        <taxon>Roseiterribacter</taxon>
    </lineage>
</organism>
<comment type="caution">
    <text evidence="9">The sequence shown here is derived from an EMBL/GenBank/DDBJ whole genome shotgun (WGS) entry which is preliminary data.</text>
</comment>
<keyword evidence="10" id="KW-1185">Reference proteome</keyword>
<feature type="transmembrane region" description="Helical" evidence="8">
    <location>
        <begin position="181"/>
        <end position="199"/>
    </location>
</feature>
<name>A0A8S8X7C9_9PROT</name>
<keyword evidence="6 8" id="KW-1133">Transmembrane helix</keyword>
<feature type="transmembrane region" description="Helical" evidence="8">
    <location>
        <begin position="266"/>
        <end position="288"/>
    </location>
</feature>
<dbReference type="RefSeq" id="WP_420242611.1">
    <property type="nucleotide sequence ID" value="NZ_BOPV01000001.1"/>
</dbReference>
<feature type="transmembrane region" description="Helical" evidence="8">
    <location>
        <begin position="294"/>
        <end position="312"/>
    </location>
</feature>
<reference evidence="9" key="1">
    <citation type="submission" date="2021-02" db="EMBL/GenBank/DDBJ databases">
        <title>Genome sequence of Rhodospirillales sp. strain TMPK1 isolated from soil.</title>
        <authorList>
            <person name="Nakai R."/>
            <person name="Kusada H."/>
            <person name="Tamaki H."/>
        </authorList>
    </citation>
    <scope>NUCLEOTIDE SEQUENCE</scope>
    <source>
        <strain evidence="9">TMPK1</strain>
    </source>
</reference>
<sequence>MNIRLLSLLVCAAFFASLAIGPAPITLGQIVAGDPVARTIFLELRLPRALLGLIVGGGLGLAGAALQGWLRNPLVEPGLIGASSGASLGAVLALYSGLAITVPLALPIAGTLGAAAATGLLWSLAGQRASATTTVLAGVAIASLGGALTSLALNLAPSPLAALEIVFWLLGSLADRSMPQLTFALPFAVAGAVLLFTQARELDALSLGDETAASLGVDLGRVRIATVLGAALVVGPAVAITGAIGFVGLVVPHLLRTNDRQLPSRLLLPSMLGGAALLTFADIAVRLIPTPQELKLGTVTALIGAPFFLWLLRDVQRRLP</sequence>
<dbReference type="GO" id="GO:0022857">
    <property type="term" value="F:transmembrane transporter activity"/>
    <property type="evidence" value="ECO:0007669"/>
    <property type="project" value="InterPro"/>
</dbReference>
<feature type="transmembrane region" description="Helical" evidence="8">
    <location>
        <begin position="49"/>
        <end position="66"/>
    </location>
</feature>
<keyword evidence="4" id="KW-1003">Cell membrane</keyword>
<keyword evidence="7 8" id="KW-0472">Membrane</keyword>
<comment type="similarity">
    <text evidence="2">Belongs to the binding-protein-dependent transport system permease family. FecCD subfamily.</text>
</comment>
<dbReference type="PANTHER" id="PTHR30472:SF25">
    <property type="entry name" value="ABC TRANSPORTER PERMEASE PROTEIN MJ0876-RELATED"/>
    <property type="match status" value="1"/>
</dbReference>
<keyword evidence="3" id="KW-0813">Transport</keyword>
<feature type="transmembrane region" description="Helical" evidence="8">
    <location>
        <begin position="131"/>
        <end position="149"/>
    </location>
</feature>
<protein>
    <submittedName>
        <fullName evidence="9">ABC transporter permease</fullName>
    </submittedName>
</protein>
<evidence type="ECO:0000256" key="5">
    <source>
        <dbReference type="ARBA" id="ARBA00022692"/>
    </source>
</evidence>
<dbReference type="CDD" id="cd06550">
    <property type="entry name" value="TM_ABC_iron-siderophores_like"/>
    <property type="match status" value="1"/>
</dbReference>
<dbReference type="Gene3D" id="1.10.3470.10">
    <property type="entry name" value="ABC transporter involved in vitamin B12 uptake, BtuC"/>
    <property type="match status" value="1"/>
</dbReference>
<dbReference type="InterPro" id="IPR000522">
    <property type="entry name" value="ABC_transptr_permease_BtuC"/>
</dbReference>
<feature type="transmembrane region" description="Helical" evidence="8">
    <location>
        <begin position="224"/>
        <end position="254"/>
    </location>
</feature>
<comment type="subcellular location">
    <subcellularLocation>
        <location evidence="1">Cell membrane</location>
        <topology evidence="1">Multi-pass membrane protein</topology>
    </subcellularLocation>
</comment>
<dbReference type="EMBL" id="BOPV01000001">
    <property type="protein sequence ID" value="GIL39508.1"/>
    <property type="molecule type" value="Genomic_DNA"/>
</dbReference>
<evidence type="ECO:0000256" key="1">
    <source>
        <dbReference type="ARBA" id="ARBA00004651"/>
    </source>
</evidence>
<dbReference type="SUPFAM" id="SSF81345">
    <property type="entry name" value="ABC transporter involved in vitamin B12 uptake, BtuC"/>
    <property type="match status" value="1"/>
</dbReference>
<dbReference type="InterPro" id="IPR037294">
    <property type="entry name" value="ABC_BtuC-like"/>
</dbReference>